<name>A0A1D7UTA8_9LEPT</name>
<gene>
    <name evidence="1" type="ORF">A0128_02290</name>
</gene>
<reference evidence="1 2" key="1">
    <citation type="submission" date="2016-04" db="EMBL/GenBank/DDBJ databases">
        <title>Complete genome seqeunce of Leptospira alstonii serovar Room22.</title>
        <authorList>
            <person name="Nally J.E."/>
            <person name="Bayles D.O."/>
            <person name="Hurley D."/>
            <person name="Fanning S."/>
            <person name="McMahon B.J."/>
            <person name="Arent Z."/>
        </authorList>
    </citation>
    <scope>NUCLEOTIDE SEQUENCE [LARGE SCALE GENOMIC DNA]</scope>
    <source>
        <strain evidence="1 2">GWTS #1</strain>
    </source>
</reference>
<dbReference type="Pfam" id="PF07600">
    <property type="entry name" value="DUF1564"/>
    <property type="match status" value="1"/>
</dbReference>
<evidence type="ECO:0000313" key="1">
    <source>
        <dbReference type="EMBL" id="AOP32801.1"/>
    </source>
</evidence>
<dbReference type="InterPro" id="IPR011458">
    <property type="entry name" value="DUF1564"/>
</dbReference>
<sequence length="180" mass="20958">MEQIFFNSNERIQSVLAESQDQVVTLLVPESYFESLSNEEKRLLGKKLPYLLRRYGKFMCARSRLNEKAITTLYQKNQGNLKKLNVRMGTGYWALLGVLAHAHGVSRCFLFNFLLSLDQAGVGDSIVEVLNGGVPTFHEVYRYIWQLNITHNKVTRLLEFEPNPLQTYFDYSFPWLKRKT</sequence>
<protein>
    <recommendedName>
        <fullName evidence="3">CopG family transcriptional regulator</fullName>
    </recommendedName>
</protein>
<dbReference type="OrthoDB" id="336902at2"/>
<dbReference type="RefSeq" id="WP_069606048.1">
    <property type="nucleotide sequence ID" value="NZ_CP015217.1"/>
</dbReference>
<dbReference type="AlphaFoldDB" id="A0A1D7UTA8"/>
<evidence type="ECO:0000313" key="2">
    <source>
        <dbReference type="Proteomes" id="UP000094197"/>
    </source>
</evidence>
<organism evidence="1 2">
    <name type="scientific">Leptospira tipperaryensis</name>
    <dbReference type="NCBI Taxonomy" id="2564040"/>
    <lineage>
        <taxon>Bacteria</taxon>
        <taxon>Pseudomonadati</taxon>
        <taxon>Spirochaetota</taxon>
        <taxon>Spirochaetia</taxon>
        <taxon>Leptospirales</taxon>
        <taxon>Leptospiraceae</taxon>
        <taxon>Leptospira</taxon>
    </lineage>
</organism>
<proteinExistence type="predicted"/>
<dbReference type="EMBL" id="CP015217">
    <property type="protein sequence ID" value="AOP32801.1"/>
    <property type="molecule type" value="Genomic_DNA"/>
</dbReference>
<accession>A0A1D7UTA8</accession>
<dbReference type="KEGG" id="laj:A0128_02290"/>
<dbReference type="Proteomes" id="UP000094197">
    <property type="component" value="Chromosome 1"/>
</dbReference>
<evidence type="ECO:0008006" key="3">
    <source>
        <dbReference type="Google" id="ProtNLM"/>
    </source>
</evidence>
<keyword evidence="2" id="KW-1185">Reference proteome</keyword>